<name>A0ABX7S904_9BACT</name>
<feature type="domain" description="GGDEF" evidence="1">
    <location>
        <begin position="1211"/>
        <end position="1341"/>
    </location>
</feature>
<dbReference type="NCBIfam" id="TIGR00254">
    <property type="entry name" value="GGDEF"/>
    <property type="match status" value="1"/>
</dbReference>
<reference evidence="2 3" key="1">
    <citation type="submission" date="2021-03" db="EMBL/GenBank/DDBJ databases">
        <title>Thermosipho ferrireducens sp.nov., an anaerobic thermophilic iron-reducing bacterium isolated from a deep-sea hydrothermal sulfide deposits.</title>
        <authorList>
            <person name="Zeng X."/>
            <person name="Chen Y."/>
            <person name="Shao Z."/>
        </authorList>
    </citation>
    <scope>NUCLEOTIDE SEQUENCE [LARGE SCALE GENOMIC DNA]</scope>
    <source>
        <strain evidence="2 3">JL129W03</strain>
    </source>
</reference>
<dbReference type="Proteomes" id="UP000671862">
    <property type="component" value="Chromosome"/>
</dbReference>
<protein>
    <submittedName>
        <fullName evidence="2">Diguanylate cyclase</fullName>
    </submittedName>
</protein>
<dbReference type="Gene3D" id="3.30.70.270">
    <property type="match status" value="1"/>
</dbReference>
<dbReference type="RefSeq" id="WP_207566539.1">
    <property type="nucleotide sequence ID" value="NZ_CP071446.1"/>
</dbReference>
<proteinExistence type="predicted"/>
<evidence type="ECO:0000313" key="2">
    <source>
        <dbReference type="EMBL" id="QTA37818.1"/>
    </source>
</evidence>
<dbReference type="InterPro" id="IPR000160">
    <property type="entry name" value="GGDEF_dom"/>
</dbReference>
<dbReference type="SUPFAM" id="SSF48452">
    <property type="entry name" value="TPR-like"/>
    <property type="match status" value="1"/>
</dbReference>
<dbReference type="CDD" id="cd01949">
    <property type="entry name" value="GGDEF"/>
    <property type="match status" value="1"/>
</dbReference>
<dbReference type="InterPro" id="IPR011990">
    <property type="entry name" value="TPR-like_helical_dom_sf"/>
</dbReference>
<dbReference type="SUPFAM" id="SSF55073">
    <property type="entry name" value="Nucleotide cyclase"/>
    <property type="match status" value="1"/>
</dbReference>
<dbReference type="EMBL" id="CP071446">
    <property type="protein sequence ID" value="QTA37818.1"/>
    <property type="molecule type" value="Genomic_DNA"/>
</dbReference>
<sequence length="1343" mass="156347">MEIKKLIRETYTGEEYLAEENGKLKRIKILKEGIITNTRKLGIYFKLLKRIEGVLTPESYSFDERITLVFPYSEEKEFNVDEYDVNVRNFYATRLFQIAREAYHVPKLYFAVLSLDDLLITKENIYLLPPLWMNYDILPEESESIFVAPEAKREKKVIESSTLYVLGKAIEALRPGDEILTLVKRLTHENPEKRTIHFNMPFSVNSFLKKSFVLPTIKRFEENKIIDIVCNKSGIKFVGVVGPQRIGKTTLLDSIQSTLIQKGKTVIRPQNGEDLILQILQVSSDKLDEGSLMELMGCLNRSCKIDTISPLIGAAMESLESVVIMVDDYQEIYENFKALLLSLKSLSYKGKHTILAFSTKEFEDFDYVINLEPFDKNRVLELVNNTFPKLDNPSPLASYIYRLSKGFPGLISEILRILVDREIIRKNVEDGSWTYDADALSQITLEQFSMEVFDLDEELKECLKYISILGQKFSYDDLESLKSITNCNITHALMEAQKYGLIYKEYERFRFTLNQYWEELYNLIPENLRKKLHLKIAESALNFTKKGSVYLRQAWHYKMAGEFLKALVIYLKVIKDGINKYFSPSFLHKLINEAEELVPEGKISYMLVRMKVEIYYRMDKRIDFEVPEGEIFEYWRLGAKFVNYQYREIIETFEKNPEKLKGLGPIGTLRRLLLYYTAKVNSGCMSEVQVHKVQEIIENLNPKIETTADVLARAYILLSRLVSDRDVSISMDYLEKAKNVAMKWNLQHLLPMIYNNIAVQMNNLTLAINFLEKSITSAEEAGLPNRSLMAKLNKVHFLLYMGKIQEFFDQLSRLRKLLELKEMKRELGYSYLLEGYYHAYNGEYKEGLEDLEKAKEIYDTLGDEQPYLRTLIFLNLFSGRIKDAKQILLDNRDNVSLKTMGFDKFSKMILAQDDAQFKKAWLEFRDSNYFLWREETFALFGKRIAKVDPEGFKEQLKMFESDYSSQDLKLPLALIYEGYSYYYREVGKEYRVQSYLSKAYSLYKEIGLENAAKRLGELYPEITEQWNKVLEYSKLARNSKFSKSIKEFFERAQFSYSVLEGMKALDPLLEPGYIINYFAGKILEYLPAEEVYIFAEDKRIERDFHFSNVEGKIPDKDIVNSNPLEIFITDEIDRYLSYGIYVSNKSLKLSKDEMTKFLSLLEIVEYGLIAMLKGAFARLRSLSDPLTLLFTRYYIIEKLNSEFEMAKRFNTPLSVIMADIDHFKKINDSYGHLLGDEVLKEIAKVLKNNVRSQDVVGRYGGEEFIIILPHTNVRSAKDIAERIREKIASINKFPEKVTMSFGVAGYPNVKVEKVEELVRYADDALYRAKALGRNRVIQFGESS</sequence>
<dbReference type="PANTHER" id="PTHR45138">
    <property type="entry name" value="REGULATORY COMPONENTS OF SENSORY TRANSDUCTION SYSTEM"/>
    <property type="match status" value="1"/>
</dbReference>
<dbReference type="Pfam" id="PF00990">
    <property type="entry name" value="GGDEF"/>
    <property type="match status" value="1"/>
</dbReference>
<dbReference type="InterPro" id="IPR043128">
    <property type="entry name" value="Rev_trsase/Diguanyl_cyclase"/>
</dbReference>
<dbReference type="InterPro" id="IPR029787">
    <property type="entry name" value="Nucleotide_cyclase"/>
</dbReference>
<dbReference type="SUPFAM" id="SSF52540">
    <property type="entry name" value="P-loop containing nucleoside triphosphate hydrolases"/>
    <property type="match status" value="1"/>
</dbReference>
<dbReference type="InterPro" id="IPR050469">
    <property type="entry name" value="Diguanylate_Cyclase"/>
</dbReference>
<keyword evidence="3" id="KW-1185">Reference proteome</keyword>
<evidence type="ECO:0000313" key="3">
    <source>
        <dbReference type="Proteomes" id="UP000671862"/>
    </source>
</evidence>
<dbReference type="SMART" id="SM00267">
    <property type="entry name" value="GGDEF"/>
    <property type="match status" value="1"/>
</dbReference>
<dbReference type="PANTHER" id="PTHR45138:SF9">
    <property type="entry name" value="DIGUANYLATE CYCLASE DGCM-RELATED"/>
    <property type="match status" value="1"/>
</dbReference>
<dbReference type="InterPro" id="IPR027417">
    <property type="entry name" value="P-loop_NTPase"/>
</dbReference>
<evidence type="ECO:0000259" key="1">
    <source>
        <dbReference type="PROSITE" id="PS50887"/>
    </source>
</evidence>
<accession>A0ABX7S904</accession>
<organism evidence="2 3">
    <name type="scientific">Thermosipho ferrireducens</name>
    <dbReference type="NCBI Taxonomy" id="2571116"/>
    <lineage>
        <taxon>Bacteria</taxon>
        <taxon>Thermotogati</taxon>
        <taxon>Thermotogota</taxon>
        <taxon>Thermotogae</taxon>
        <taxon>Thermotogales</taxon>
        <taxon>Fervidobacteriaceae</taxon>
        <taxon>Thermosipho</taxon>
    </lineage>
</organism>
<gene>
    <name evidence="2" type="ORF">JYK00_08845</name>
</gene>
<dbReference type="PROSITE" id="PS50887">
    <property type="entry name" value="GGDEF"/>
    <property type="match status" value="1"/>
</dbReference>